<evidence type="ECO:0000313" key="1">
    <source>
        <dbReference type="EMBL" id="OBA28282.1"/>
    </source>
</evidence>
<dbReference type="Proteomes" id="UP000092321">
    <property type="component" value="Unassembled WGS sequence"/>
</dbReference>
<gene>
    <name evidence="1" type="ORF">HANVADRAFT_98694</name>
</gene>
<dbReference type="OrthoDB" id="3973050at2759"/>
<dbReference type="AlphaFoldDB" id="A0A1B7THQ2"/>
<protein>
    <submittedName>
        <fullName evidence="1">Uncharacterized protein</fullName>
    </submittedName>
</protein>
<dbReference type="EMBL" id="LXPE01000004">
    <property type="protein sequence ID" value="OBA28282.1"/>
    <property type="molecule type" value="Genomic_DNA"/>
</dbReference>
<comment type="caution">
    <text evidence="1">The sequence shown here is derived from an EMBL/GenBank/DDBJ whole genome shotgun (WGS) entry which is preliminary data.</text>
</comment>
<proteinExistence type="predicted"/>
<evidence type="ECO:0000313" key="2">
    <source>
        <dbReference type="Proteomes" id="UP000092321"/>
    </source>
</evidence>
<keyword evidence="2" id="KW-1185">Reference proteome</keyword>
<accession>A0A1B7THQ2</accession>
<sequence>MMTNGTQEINHNILLDKAIATLNNLFFLEDNRLINIYFNIITSNNNTLDVHKLHIFLKLYLTKINTLNDLNDKHLQIILNHMVLNRFLINDDAIIFDILKLILDKERNDDNKNYINILSFIILKVIFIFSNVPTSESLNFLQTQVIEKTDSEQLATICPGILTNLIKILKLDLKHSIPIFKSSIDNLSALLIKIQNKLSSNEKILVYQSIDTLFKGWSNMNFSYERNNIIIEDLCAKLSQFELVNELVCIEYIYRSNKDITDRQLLYFDKDQVLSILINKLNLIDVFYFDSKHYKLFANGLYLLSRHSDVDISNLANVFKQFVDIPIDGKPINYNKDNNNNIELPNFINLKEKEKEENNDNNNNVTDLMIVDVKSDLELHECVIERYVPLDIRDKWVSLVNIWVNIINKQFVLDLIAMMDIDERKQALYYYILFHIENKKASDNDIDQFLTFEEDENDENDDDLLLDHFIELIDTPTESLPISTLYFIANFITTTQSYNELREVEIDLLPILLTNINNPLSQYILQNLSQKIYPTNSTVSSFKKMIQTNTDLILSHITTIIVSSKSTERHWIVFTKSVFEVCGMDLVRKAGDVVNLMFQVLAVDSISSFHDLRNYSQYREDTNMMEVMSFFGVVLDLILAEYSKYEVIPKIEQTKKMTINDVIDLFKKNSIEEYEEEEDDDDVVEEEIIANGVVSDIPNTSIEETSFEGIIPQQIYKLVIEILAYIERCFPMIHDKKTTIENISKIISIMKMNEKSFKPQLAQSIWPLIEKYIQQEAENKIKEFKLTVKLIIQIVKLEPQFMFQRVKNLYLSFLIKQTIGSNKIACDALSELGHVIILLDTSFFAAGSGCTDNEAVRIRNYLK</sequence>
<name>A0A1B7THQ2_9ASCO</name>
<reference evidence="2" key="1">
    <citation type="journal article" date="2016" name="Proc. Natl. Acad. Sci. U.S.A.">
        <title>Comparative genomics of biotechnologically important yeasts.</title>
        <authorList>
            <person name="Riley R."/>
            <person name="Haridas S."/>
            <person name="Wolfe K.H."/>
            <person name="Lopes M.R."/>
            <person name="Hittinger C.T."/>
            <person name="Goeker M."/>
            <person name="Salamov A.A."/>
            <person name="Wisecaver J.H."/>
            <person name="Long T.M."/>
            <person name="Calvey C.H."/>
            <person name="Aerts A.L."/>
            <person name="Barry K.W."/>
            <person name="Choi C."/>
            <person name="Clum A."/>
            <person name="Coughlan A.Y."/>
            <person name="Deshpande S."/>
            <person name="Douglass A.P."/>
            <person name="Hanson S.J."/>
            <person name="Klenk H.-P."/>
            <person name="LaButti K.M."/>
            <person name="Lapidus A."/>
            <person name="Lindquist E.A."/>
            <person name="Lipzen A.M."/>
            <person name="Meier-Kolthoff J.P."/>
            <person name="Ohm R.A."/>
            <person name="Otillar R.P."/>
            <person name="Pangilinan J.L."/>
            <person name="Peng Y."/>
            <person name="Rokas A."/>
            <person name="Rosa C.A."/>
            <person name="Scheuner C."/>
            <person name="Sibirny A.A."/>
            <person name="Slot J.C."/>
            <person name="Stielow J.B."/>
            <person name="Sun H."/>
            <person name="Kurtzman C.P."/>
            <person name="Blackwell M."/>
            <person name="Grigoriev I.V."/>
            <person name="Jeffries T.W."/>
        </authorList>
    </citation>
    <scope>NUCLEOTIDE SEQUENCE [LARGE SCALE GENOMIC DNA]</scope>
    <source>
        <strain evidence="2">NRRL Y-1626</strain>
    </source>
</reference>
<organism evidence="1 2">
    <name type="scientific">Hanseniaspora valbyensis NRRL Y-1626</name>
    <dbReference type="NCBI Taxonomy" id="766949"/>
    <lineage>
        <taxon>Eukaryota</taxon>
        <taxon>Fungi</taxon>
        <taxon>Dikarya</taxon>
        <taxon>Ascomycota</taxon>
        <taxon>Saccharomycotina</taxon>
        <taxon>Saccharomycetes</taxon>
        <taxon>Saccharomycodales</taxon>
        <taxon>Saccharomycodaceae</taxon>
        <taxon>Hanseniaspora</taxon>
    </lineage>
</organism>